<dbReference type="GO" id="GO:0044209">
    <property type="term" value="P:AMP salvage"/>
    <property type="evidence" value="ECO:0007669"/>
    <property type="project" value="UniProtKB-UniPathway"/>
</dbReference>
<dbReference type="GO" id="GO:0006166">
    <property type="term" value="P:purine ribonucleoside salvage"/>
    <property type="evidence" value="ECO:0007669"/>
    <property type="project" value="UniProtKB-KW"/>
</dbReference>
<dbReference type="Pfam" id="PF00156">
    <property type="entry name" value="Pribosyltran"/>
    <property type="match status" value="1"/>
</dbReference>
<comment type="subcellular location">
    <subcellularLocation>
        <location evidence="3">Cytoplasm</location>
    </subcellularLocation>
</comment>
<comment type="catalytic activity">
    <reaction evidence="1">
        <text>AMP + diphosphate = 5-phospho-alpha-D-ribose 1-diphosphate + adenine</text>
        <dbReference type="Rhea" id="RHEA:16609"/>
        <dbReference type="ChEBI" id="CHEBI:16708"/>
        <dbReference type="ChEBI" id="CHEBI:33019"/>
        <dbReference type="ChEBI" id="CHEBI:58017"/>
        <dbReference type="ChEBI" id="CHEBI:456215"/>
        <dbReference type="EC" id="2.4.2.7"/>
    </reaction>
</comment>
<proteinExistence type="inferred from homology"/>
<keyword evidence="10 13" id="KW-0808">Transferase</keyword>
<evidence type="ECO:0000256" key="8">
    <source>
        <dbReference type="ARBA" id="ARBA00022490"/>
    </source>
</evidence>
<gene>
    <name evidence="13" type="ORF">TELCIR_00869</name>
</gene>
<dbReference type="InterPro" id="IPR050054">
    <property type="entry name" value="UPRTase/APRTase"/>
</dbReference>
<dbReference type="UniPathway" id="UPA00588">
    <property type="reaction ID" value="UER00646"/>
</dbReference>
<dbReference type="Proteomes" id="UP000230423">
    <property type="component" value="Unassembled WGS sequence"/>
</dbReference>
<evidence type="ECO:0000256" key="1">
    <source>
        <dbReference type="ARBA" id="ARBA00000868"/>
    </source>
</evidence>
<dbReference type="EC" id="2.4.2.7" evidence="6"/>
<dbReference type="OrthoDB" id="363185at2759"/>
<sequence length="222" mass="24127">MDCENKIETYVHLQEETAQSVLSYSSCLLSPLAGMVSESKKSLDDVRADVEQHIRSIMDFPKEGINFRDIMPLFAHPNIVNDLCKGIAQHIRADVGEIDAIAALEARGFLFGPIVAILLGVPFVPIRKQGKLPGECLQASYVKEYGEDVIEIQKDAISAGWKVVIIDDLLATGGTLKAAVDLIEKANATVSEAFMIIELAPLHGREKVPGTPVSALIVYNQA</sequence>
<dbReference type="GO" id="GO:0016208">
    <property type="term" value="F:AMP binding"/>
    <property type="evidence" value="ECO:0007669"/>
    <property type="project" value="TreeGrafter"/>
</dbReference>
<evidence type="ECO:0000256" key="3">
    <source>
        <dbReference type="ARBA" id="ARBA00004496"/>
    </source>
</evidence>
<evidence type="ECO:0000313" key="14">
    <source>
        <dbReference type="Proteomes" id="UP000230423"/>
    </source>
</evidence>
<evidence type="ECO:0000256" key="5">
    <source>
        <dbReference type="ARBA" id="ARBA00008391"/>
    </source>
</evidence>
<evidence type="ECO:0000256" key="7">
    <source>
        <dbReference type="ARBA" id="ARBA00017366"/>
    </source>
</evidence>
<keyword evidence="9 13" id="KW-0328">Glycosyltransferase</keyword>
<dbReference type="SUPFAM" id="SSF53271">
    <property type="entry name" value="PRTase-like"/>
    <property type="match status" value="1"/>
</dbReference>
<dbReference type="GO" id="GO:0002055">
    <property type="term" value="F:adenine binding"/>
    <property type="evidence" value="ECO:0007669"/>
    <property type="project" value="TreeGrafter"/>
</dbReference>
<evidence type="ECO:0000259" key="12">
    <source>
        <dbReference type="Pfam" id="PF00156"/>
    </source>
</evidence>
<evidence type="ECO:0000256" key="4">
    <source>
        <dbReference type="ARBA" id="ARBA00004659"/>
    </source>
</evidence>
<dbReference type="InterPro" id="IPR029057">
    <property type="entry name" value="PRTase-like"/>
</dbReference>
<feature type="domain" description="Phosphoribosyltransferase" evidence="12">
    <location>
        <begin position="75"/>
        <end position="190"/>
    </location>
</feature>
<dbReference type="GO" id="GO:0006168">
    <property type="term" value="P:adenine salvage"/>
    <property type="evidence" value="ECO:0007669"/>
    <property type="project" value="InterPro"/>
</dbReference>
<evidence type="ECO:0000256" key="9">
    <source>
        <dbReference type="ARBA" id="ARBA00022676"/>
    </source>
</evidence>
<accession>A0A2G9V3I0</accession>
<name>A0A2G9V3I0_TELCI</name>
<keyword evidence="8" id="KW-0963">Cytoplasm</keyword>
<dbReference type="EMBL" id="KZ345014">
    <property type="protein sequence ID" value="PIO77037.1"/>
    <property type="molecule type" value="Genomic_DNA"/>
</dbReference>
<reference evidence="13 14" key="1">
    <citation type="submission" date="2015-09" db="EMBL/GenBank/DDBJ databases">
        <title>Draft genome of the parasitic nematode Teladorsagia circumcincta isolate WARC Sus (inbred).</title>
        <authorList>
            <person name="Mitreva M."/>
        </authorList>
    </citation>
    <scope>NUCLEOTIDE SEQUENCE [LARGE SCALE GENOMIC DNA]</scope>
    <source>
        <strain evidence="13 14">S</strain>
    </source>
</reference>
<keyword evidence="11" id="KW-0660">Purine salvage</keyword>
<dbReference type="FunFam" id="3.40.50.2020:FF:000021">
    <property type="entry name" value="Adenine phosphoribosyltransferase"/>
    <property type="match status" value="1"/>
</dbReference>
<dbReference type="AlphaFoldDB" id="A0A2G9V3I0"/>
<dbReference type="Gene3D" id="3.40.50.2020">
    <property type="match status" value="1"/>
</dbReference>
<comment type="similarity">
    <text evidence="5">Belongs to the purine/pyrimidine phosphoribosyltransferase family.</text>
</comment>
<evidence type="ECO:0000256" key="11">
    <source>
        <dbReference type="ARBA" id="ARBA00022726"/>
    </source>
</evidence>
<dbReference type="HAMAP" id="MF_00004">
    <property type="entry name" value="Aden_phosphoribosyltr"/>
    <property type="match status" value="1"/>
</dbReference>
<dbReference type="GO" id="GO:0005737">
    <property type="term" value="C:cytoplasm"/>
    <property type="evidence" value="ECO:0007669"/>
    <property type="project" value="UniProtKB-SubCell"/>
</dbReference>
<dbReference type="PANTHER" id="PTHR32315">
    <property type="entry name" value="ADENINE PHOSPHORIBOSYLTRANSFERASE"/>
    <property type="match status" value="1"/>
</dbReference>
<comment type="function">
    <text evidence="2">Catalyzes a salvage reaction resulting in the formation of AMP, that is energically less costly than de novo synthesis.</text>
</comment>
<dbReference type="NCBIfam" id="TIGR01090">
    <property type="entry name" value="apt"/>
    <property type="match status" value="1"/>
</dbReference>
<dbReference type="InterPro" id="IPR000836">
    <property type="entry name" value="PRTase_dom"/>
</dbReference>
<evidence type="ECO:0000313" key="13">
    <source>
        <dbReference type="EMBL" id="PIO77037.1"/>
    </source>
</evidence>
<dbReference type="GO" id="GO:0003999">
    <property type="term" value="F:adenine phosphoribosyltransferase activity"/>
    <property type="evidence" value="ECO:0007669"/>
    <property type="project" value="UniProtKB-EC"/>
</dbReference>
<evidence type="ECO:0000256" key="10">
    <source>
        <dbReference type="ARBA" id="ARBA00022679"/>
    </source>
</evidence>
<protein>
    <recommendedName>
        <fullName evidence="7">Adenine phosphoribosyltransferase</fullName>
        <ecNumber evidence="6">2.4.2.7</ecNumber>
    </recommendedName>
</protein>
<dbReference type="NCBIfam" id="NF002636">
    <property type="entry name" value="PRK02304.1-5"/>
    <property type="match status" value="1"/>
</dbReference>
<comment type="pathway">
    <text evidence="4">Purine metabolism; AMP biosynthesis via salvage pathway; AMP from adenine: step 1/1.</text>
</comment>
<keyword evidence="14" id="KW-1185">Reference proteome</keyword>
<dbReference type="InterPro" id="IPR005764">
    <property type="entry name" value="Ade_phspho_trans"/>
</dbReference>
<dbReference type="PANTHER" id="PTHR32315:SF3">
    <property type="entry name" value="ADENINE PHOSPHORIBOSYLTRANSFERASE"/>
    <property type="match status" value="1"/>
</dbReference>
<dbReference type="CDD" id="cd06223">
    <property type="entry name" value="PRTases_typeI"/>
    <property type="match status" value="1"/>
</dbReference>
<evidence type="ECO:0000256" key="6">
    <source>
        <dbReference type="ARBA" id="ARBA00011893"/>
    </source>
</evidence>
<evidence type="ECO:0000256" key="2">
    <source>
        <dbReference type="ARBA" id="ARBA00003968"/>
    </source>
</evidence>
<dbReference type="NCBIfam" id="NF002634">
    <property type="entry name" value="PRK02304.1-3"/>
    <property type="match status" value="1"/>
</dbReference>
<organism evidence="13 14">
    <name type="scientific">Teladorsagia circumcincta</name>
    <name type="common">Brown stomach worm</name>
    <name type="synonym">Ostertagia circumcincta</name>
    <dbReference type="NCBI Taxonomy" id="45464"/>
    <lineage>
        <taxon>Eukaryota</taxon>
        <taxon>Metazoa</taxon>
        <taxon>Ecdysozoa</taxon>
        <taxon>Nematoda</taxon>
        <taxon>Chromadorea</taxon>
        <taxon>Rhabditida</taxon>
        <taxon>Rhabditina</taxon>
        <taxon>Rhabditomorpha</taxon>
        <taxon>Strongyloidea</taxon>
        <taxon>Trichostrongylidae</taxon>
        <taxon>Teladorsagia</taxon>
    </lineage>
</organism>